<dbReference type="GO" id="GO:0030077">
    <property type="term" value="C:plasma membrane light-harvesting complex"/>
    <property type="evidence" value="ECO:0007669"/>
    <property type="project" value="InterPro"/>
</dbReference>
<protein>
    <submittedName>
        <fullName evidence="2">PRC-barrel domain-containing protein</fullName>
    </submittedName>
</protein>
<dbReference type="Gene3D" id="3.90.50.10">
    <property type="entry name" value="Photosynthetic Reaction Center, subunit H, domain 2"/>
    <property type="match status" value="1"/>
</dbReference>
<proteinExistence type="predicted"/>
<dbReference type="KEGG" id="proe:H9L23_07995"/>
<dbReference type="SUPFAM" id="SSF50346">
    <property type="entry name" value="PRC-barrel domain"/>
    <property type="match status" value="1"/>
</dbReference>
<feature type="domain" description="PRC-barrel" evidence="1">
    <location>
        <begin position="27"/>
        <end position="93"/>
    </location>
</feature>
<reference evidence="2 3" key="1">
    <citation type="submission" date="2020-08" db="EMBL/GenBank/DDBJ databases">
        <title>Genome sequence of Pedobacter roseus KACC 11594T.</title>
        <authorList>
            <person name="Hyun D.-W."/>
            <person name="Bae J.-W."/>
        </authorList>
    </citation>
    <scope>NUCLEOTIDE SEQUENCE [LARGE SCALE GENOMIC DNA]</scope>
    <source>
        <strain evidence="2 3">KACC 11594</strain>
    </source>
</reference>
<evidence type="ECO:0000259" key="1">
    <source>
        <dbReference type="Pfam" id="PF05239"/>
    </source>
</evidence>
<dbReference type="InterPro" id="IPR014747">
    <property type="entry name" value="Bac_photo_RC_H_C"/>
</dbReference>
<dbReference type="RefSeq" id="WP_187594464.1">
    <property type="nucleotide sequence ID" value="NZ_CP060723.1"/>
</dbReference>
<organism evidence="2 3">
    <name type="scientific">Pedobacter roseus</name>
    <dbReference type="NCBI Taxonomy" id="336820"/>
    <lineage>
        <taxon>Bacteria</taxon>
        <taxon>Pseudomonadati</taxon>
        <taxon>Bacteroidota</taxon>
        <taxon>Sphingobacteriia</taxon>
        <taxon>Sphingobacteriales</taxon>
        <taxon>Sphingobacteriaceae</taxon>
        <taxon>Pedobacter</taxon>
    </lineage>
</organism>
<dbReference type="Pfam" id="PF05239">
    <property type="entry name" value="PRC"/>
    <property type="match status" value="1"/>
</dbReference>
<evidence type="ECO:0000313" key="3">
    <source>
        <dbReference type="Proteomes" id="UP000515806"/>
    </source>
</evidence>
<dbReference type="Proteomes" id="UP000515806">
    <property type="component" value="Chromosome"/>
</dbReference>
<accession>A0A7G9QKY5</accession>
<dbReference type="AlphaFoldDB" id="A0A7G9QKY5"/>
<name>A0A7G9QKY5_9SPHI</name>
<evidence type="ECO:0000313" key="2">
    <source>
        <dbReference type="EMBL" id="QNN44010.1"/>
    </source>
</evidence>
<dbReference type="InterPro" id="IPR027275">
    <property type="entry name" value="PRC-brl_dom"/>
</dbReference>
<dbReference type="EMBL" id="CP060723">
    <property type="protein sequence ID" value="QNN44010.1"/>
    <property type="molecule type" value="Genomic_DNA"/>
</dbReference>
<dbReference type="GO" id="GO:0019684">
    <property type="term" value="P:photosynthesis, light reaction"/>
    <property type="evidence" value="ECO:0007669"/>
    <property type="project" value="InterPro"/>
</dbReference>
<sequence length="161" mass="18487">MNNHQIIYSNLQELSISNYTLTAGEADITGWPVKSGENRIGKVHDLLFDPEADTVRYAIVALDEGTTTVEDKKILIPIGLVELDTSEKEIITPDFHQEQLEAMPRYIIGEVTPEMEDHIRMVIGSPAALKLEEETVEIDRQNFYRHHHFDKNIFPQERRDS</sequence>
<dbReference type="InterPro" id="IPR011033">
    <property type="entry name" value="PRC_barrel-like_sf"/>
</dbReference>
<gene>
    <name evidence="2" type="ORF">H9L23_07995</name>
</gene>
<keyword evidence="3" id="KW-1185">Reference proteome</keyword>